<name>A0A9X1XUH2_9FLAO</name>
<comment type="similarity">
    <text evidence="1">Belongs to the sigma-70 factor family. ECF subfamily.</text>
</comment>
<evidence type="ECO:0000256" key="3">
    <source>
        <dbReference type="ARBA" id="ARBA00023082"/>
    </source>
</evidence>
<dbReference type="InterPro" id="IPR013324">
    <property type="entry name" value="RNA_pol_sigma_r3/r4-like"/>
</dbReference>
<dbReference type="InterPro" id="IPR013249">
    <property type="entry name" value="RNA_pol_sigma70_r4_t2"/>
</dbReference>
<keyword evidence="4" id="KW-0804">Transcription</keyword>
<dbReference type="NCBIfam" id="TIGR02937">
    <property type="entry name" value="sigma70-ECF"/>
    <property type="match status" value="1"/>
</dbReference>
<dbReference type="CDD" id="cd06171">
    <property type="entry name" value="Sigma70_r4"/>
    <property type="match status" value="1"/>
</dbReference>
<dbReference type="Pfam" id="PF04542">
    <property type="entry name" value="Sigma70_r2"/>
    <property type="match status" value="1"/>
</dbReference>
<keyword evidence="3" id="KW-0731">Sigma factor</keyword>
<dbReference type="GO" id="GO:0016987">
    <property type="term" value="F:sigma factor activity"/>
    <property type="evidence" value="ECO:0007669"/>
    <property type="project" value="UniProtKB-KW"/>
</dbReference>
<evidence type="ECO:0000313" key="8">
    <source>
        <dbReference type="Proteomes" id="UP001139260"/>
    </source>
</evidence>
<protein>
    <submittedName>
        <fullName evidence="7">RNA polymerase sigma factor</fullName>
    </submittedName>
</protein>
<dbReference type="InterPro" id="IPR013325">
    <property type="entry name" value="RNA_pol_sigma_r2"/>
</dbReference>
<feature type="domain" description="RNA polymerase sigma-70 region 2" evidence="5">
    <location>
        <begin position="27"/>
        <end position="91"/>
    </location>
</feature>
<dbReference type="PANTHER" id="PTHR43133:SF51">
    <property type="entry name" value="RNA POLYMERASE SIGMA FACTOR"/>
    <property type="match status" value="1"/>
</dbReference>
<sequence length="180" mass="21027">MQEEKEFIDQLLNLKTQNQAFEKLIVDSQRPLYNHIRNIVLNHDDADDVLQNTFVKIFQNLKNFKGESKLFSWMYRIATNEALNFLKQKSKRNEIPSEAVQNKAIENLEADIYFDGNEIQLKLQKAIALLPEKQQLVFKMKYFEELKYEAISEILGTSVGGLKASYHIAVKKIEAFINRN</sequence>
<dbReference type="Gene3D" id="1.10.10.10">
    <property type="entry name" value="Winged helix-like DNA-binding domain superfamily/Winged helix DNA-binding domain"/>
    <property type="match status" value="1"/>
</dbReference>
<dbReference type="InterPro" id="IPR014284">
    <property type="entry name" value="RNA_pol_sigma-70_dom"/>
</dbReference>
<evidence type="ECO:0000313" key="7">
    <source>
        <dbReference type="EMBL" id="MCK8141616.1"/>
    </source>
</evidence>
<evidence type="ECO:0000259" key="5">
    <source>
        <dbReference type="Pfam" id="PF04542"/>
    </source>
</evidence>
<dbReference type="RefSeq" id="WP_248428046.1">
    <property type="nucleotide sequence ID" value="NZ_JALNUB010000004.1"/>
</dbReference>
<dbReference type="SUPFAM" id="SSF88659">
    <property type="entry name" value="Sigma3 and sigma4 domains of RNA polymerase sigma factors"/>
    <property type="match status" value="1"/>
</dbReference>
<dbReference type="PANTHER" id="PTHR43133">
    <property type="entry name" value="RNA POLYMERASE ECF-TYPE SIGMA FACTO"/>
    <property type="match status" value="1"/>
</dbReference>
<evidence type="ECO:0000256" key="4">
    <source>
        <dbReference type="ARBA" id="ARBA00023163"/>
    </source>
</evidence>
<feature type="domain" description="RNA polymerase sigma factor 70 region 4 type 2" evidence="6">
    <location>
        <begin position="121"/>
        <end position="173"/>
    </location>
</feature>
<evidence type="ECO:0000259" key="6">
    <source>
        <dbReference type="Pfam" id="PF08281"/>
    </source>
</evidence>
<evidence type="ECO:0000256" key="2">
    <source>
        <dbReference type="ARBA" id="ARBA00023015"/>
    </source>
</evidence>
<gene>
    <name evidence="7" type="ORF">MW871_06880</name>
</gene>
<dbReference type="GO" id="GO:0003677">
    <property type="term" value="F:DNA binding"/>
    <property type="evidence" value="ECO:0007669"/>
    <property type="project" value="InterPro"/>
</dbReference>
<keyword evidence="8" id="KW-1185">Reference proteome</keyword>
<organism evidence="7 8">
    <name type="scientific">Flavobacterium pygoscelis</name>
    <dbReference type="NCBI Taxonomy" id="2893176"/>
    <lineage>
        <taxon>Bacteria</taxon>
        <taxon>Pseudomonadati</taxon>
        <taxon>Bacteroidota</taxon>
        <taxon>Flavobacteriia</taxon>
        <taxon>Flavobacteriales</taxon>
        <taxon>Flavobacteriaceae</taxon>
        <taxon>Flavobacterium</taxon>
    </lineage>
</organism>
<keyword evidence="2" id="KW-0805">Transcription regulation</keyword>
<dbReference type="InterPro" id="IPR007627">
    <property type="entry name" value="RNA_pol_sigma70_r2"/>
</dbReference>
<dbReference type="EMBL" id="JALNUB010000004">
    <property type="protein sequence ID" value="MCK8141616.1"/>
    <property type="molecule type" value="Genomic_DNA"/>
</dbReference>
<proteinExistence type="inferred from homology"/>
<dbReference type="InterPro" id="IPR036388">
    <property type="entry name" value="WH-like_DNA-bd_sf"/>
</dbReference>
<dbReference type="AlphaFoldDB" id="A0A9X1XUH2"/>
<comment type="caution">
    <text evidence="7">The sequence shown here is derived from an EMBL/GenBank/DDBJ whole genome shotgun (WGS) entry which is preliminary data.</text>
</comment>
<dbReference type="Proteomes" id="UP001139260">
    <property type="component" value="Unassembled WGS sequence"/>
</dbReference>
<dbReference type="Pfam" id="PF08281">
    <property type="entry name" value="Sigma70_r4_2"/>
    <property type="match status" value="1"/>
</dbReference>
<accession>A0A9X1XUH2</accession>
<reference evidence="7" key="1">
    <citation type="submission" date="2022-04" db="EMBL/GenBank/DDBJ databases">
        <title>Flavobacterium pygoscelis sp. nov. isolated from Chinstrap chick (Pygoscelis antarcticus).</title>
        <authorList>
            <person name="Irgang R."/>
            <person name="Poblete-Morales M."/>
            <person name="Avendano-Herrera R."/>
        </authorList>
    </citation>
    <scope>NUCLEOTIDE SEQUENCE</scope>
    <source>
        <strain evidence="7">I-SCBP12n</strain>
    </source>
</reference>
<dbReference type="Gene3D" id="1.10.1740.10">
    <property type="match status" value="1"/>
</dbReference>
<dbReference type="SUPFAM" id="SSF88946">
    <property type="entry name" value="Sigma2 domain of RNA polymerase sigma factors"/>
    <property type="match status" value="1"/>
</dbReference>
<dbReference type="GO" id="GO:0006352">
    <property type="term" value="P:DNA-templated transcription initiation"/>
    <property type="evidence" value="ECO:0007669"/>
    <property type="project" value="InterPro"/>
</dbReference>
<dbReference type="InterPro" id="IPR039425">
    <property type="entry name" value="RNA_pol_sigma-70-like"/>
</dbReference>
<evidence type="ECO:0000256" key="1">
    <source>
        <dbReference type="ARBA" id="ARBA00010641"/>
    </source>
</evidence>